<dbReference type="Pfam" id="PF02321">
    <property type="entry name" value="OEP"/>
    <property type="match status" value="2"/>
</dbReference>
<evidence type="ECO:0000256" key="7">
    <source>
        <dbReference type="ARBA" id="ARBA00023237"/>
    </source>
</evidence>
<comment type="caution">
    <text evidence="8">The sequence shown here is derived from an EMBL/GenBank/DDBJ whole genome shotgun (WGS) entry which is preliminary data.</text>
</comment>
<dbReference type="GO" id="GO:0009279">
    <property type="term" value="C:cell outer membrane"/>
    <property type="evidence" value="ECO:0007669"/>
    <property type="project" value="UniProtKB-SubCell"/>
</dbReference>
<dbReference type="PANTHER" id="PTHR30026:SF20">
    <property type="entry name" value="OUTER MEMBRANE PROTEIN TOLC"/>
    <property type="match status" value="1"/>
</dbReference>
<evidence type="ECO:0000256" key="2">
    <source>
        <dbReference type="ARBA" id="ARBA00007613"/>
    </source>
</evidence>
<evidence type="ECO:0000256" key="5">
    <source>
        <dbReference type="ARBA" id="ARBA00022692"/>
    </source>
</evidence>
<keyword evidence="5" id="KW-0812">Transmembrane</keyword>
<evidence type="ECO:0000256" key="4">
    <source>
        <dbReference type="ARBA" id="ARBA00022452"/>
    </source>
</evidence>
<dbReference type="GO" id="GO:1990281">
    <property type="term" value="C:efflux pump complex"/>
    <property type="evidence" value="ECO:0007669"/>
    <property type="project" value="TreeGrafter"/>
</dbReference>
<dbReference type="InterPro" id="IPR010130">
    <property type="entry name" value="T1SS_OMP_TolC"/>
</dbReference>
<evidence type="ECO:0000256" key="3">
    <source>
        <dbReference type="ARBA" id="ARBA00022448"/>
    </source>
</evidence>
<proteinExistence type="inferred from homology"/>
<keyword evidence="7" id="KW-0998">Cell outer membrane</keyword>
<dbReference type="Gene3D" id="1.20.1600.10">
    <property type="entry name" value="Outer membrane efflux proteins (OEP)"/>
    <property type="match status" value="1"/>
</dbReference>
<dbReference type="InterPro" id="IPR003423">
    <property type="entry name" value="OMP_efflux"/>
</dbReference>
<dbReference type="AlphaFoldDB" id="A0A4V2PVD6"/>
<dbReference type="EMBL" id="SMGK01000002">
    <property type="protein sequence ID" value="TCK74011.1"/>
    <property type="molecule type" value="Genomic_DNA"/>
</dbReference>
<evidence type="ECO:0000313" key="8">
    <source>
        <dbReference type="EMBL" id="TCK74011.1"/>
    </source>
</evidence>
<dbReference type="PANTHER" id="PTHR30026">
    <property type="entry name" value="OUTER MEMBRANE PROTEIN TOLC"/>
    <property type="match status" value="1"/>
</dbReference>
<reference evidence="8 9" key="1">
    <citation type="submission" date="2019-03" db="EMBL/GenBank/DDBJ databases">
        <title>Genomic Encyclopedia of Type Strains, Phase IV (KMG-IV): sequencing the most valuable type-strain genomes for metagenomic binning, comparative biology and taxonomic classification.</title>
        <authorList>
            <person name="Goeker M."/>
        </authorList>
    </citation>
    <scope>NUCLEOTIDE SEQUENCE [LARGE SCALE GENOMIC DNA]</scope>
    <source>
        <strain evidence="8 9">DSM 103428</strain>
    </source>
</reference>
<dbReference type="InterPro" id="IPR051906">
    <property type="entry name" value="TolC-like"/>
</dbReference>
<keyword evidence="9" id="KW-1185">Reference proteome</keyword>
<name>A0A4V2PVD6_9BACT</name>
<dbReference type="Proteomes" id="UP000295210">
    <property type="component" value="Unassembled WGS sequence"/>
</dbReference>
<dbReference type="GO" id="GO:0015562">
    <property type="term" value="F:efflux transmembrane transporter activity"/>
    <property type="evidence" value="ECO:0007669"/>
    <property type="project" value="InterPro"/>
</dbReference>
<keyword evidence="6" id="KW-0472">Membrane</keyword>
<keyword evidence="4" id="KW-1134">Transmembrane beta strand</keyword>
<accession>A0A4V2PVD6</accession>
<comment type="similarity">
    <text evidence="2">Belongs to the outer membrane factor (OMF) (TC 1.B.17) family.</text>
</comment>
<evidence type="ECO:0000256" key="6">
    <source>
        <dbReference type="ARBA" id="ARBA00023136"/>
    </source>
</evidence>
<keyword evidence="3" id="KW-0813">Transport</keyword>
<protein>
    <submittedName>
        <fullName evidence="8">Outer membrane protein</fullName>
    </submittedName>
</protein>
<dbReference type="SUPFAM" id="SSF56954">
    <property type="entry name" value="Outer membrane efflux proteins (OEP)"/>
    <property type="match status" value="1"/>
</dbReference>
<evidence type="ECO:0000313" key="9">
    <source>
        <dbReference type="Proteomes" id="UP000295210"/>
    </source>
</evidence>
<gene>
    <name evidence="8" type="ORF">C7378_1631</name>
</gene>
<sequence length="412" mass="43693">MAYQQAAASSPILAQARAALDADLAGRPLARAALLPHINAAASGGMNTASVTGFGAQSISTGYHSDAFSASLTEPIFNGQAFTALKQSDTRIRSSTAALAYAEQLIALEVTQTYFSVLQAQANERVAEQQVELLKSIDQQTRTSLKVGTGDIITVDEVQAQLDASKADLIGARNAVIVAKSQLERLTHAPVGMLKDVTTLQANGPEPNDFTPWLAAALKNQPLLQQAQANLDVSQQQVQFAKRAYWPTLTLSGIGQHAVGTLFPTLAINQVGGSLNLSIPIYEGGSTRAAIHQAEALSRVSHANLMNLQDQIKLDTQTAFVDLQNSVAQFHATQQAVASAKVSLEGTRKGYEIGSRSIIDLLTATTAYASAQRNYYLALYTQLVARTQLKAAAGVLTPADIDALNDLLDKAP</sequence>
<evidence type="ECO:0000256" key="1">
    <source>
        <dbReference type="ARBA" id="ARBA00004442"/>
    </source>
</evidence>
<comment type="subcellular location">
    <subcellularLocation>
        <location evidence="1">Cell outer membrane</location>
    </subcellularLocation>
</comment>
<dbReference type="NCBIfam" id="TIGR01844">
    <property type="entry name" value="type_I_sec_TolC"/>
    <property type="match status" value="1"/>
</dbReference>
<dbReference type="GO" id="GO:0015288">
    <property type="term" value="F:porin activity"/>
    <property type="evidence" value="ECO:0007669"/>
    <property type="project" value="TreeGrafter"/>
</dbReference>
<organism evidence="8 9">
    <name type="scientific">Acidipila rosea</name>
    <dbReference type="NCBI Taxonomy" id="768535"/>
    <lineage>
        <taxon>Bacteria</taxon>
        <taxon>Pseudomonadati</taxon>
        <taxon>Acidobacteriota</taxon>
        <taxon>Terriglobia</taxon>
        <taxon>Terriglobales</taxon>
        <taxon>Acidobacteriaceae</taxon>
        <taxon>Acidipila</taxon>
    </lineage>
</organism>